<dbReference type="HOGENOM" id="CLU_061281_2_2_10"/>
<keyword evidence="3" id="KW-0414">Isoprene biosynthesis</keyword>
<comment type="function">
    <text evidence="3">Catalyzes the formation of 4-diphosphocytidyl-2-C-methyl-D-erythritol from CTP and 2-C-methyl-D-erythritol 4-phosphate (MEP).</text>
</comment>
<dbReference type="GO" id="GO:0050518">
    <property type="term" value="F:2-C-methyl-D-erythritol 4-phosphate cytidylyltransferase activity"/>
    <property type="evidence" value="ECO:0007669"/>
    <property type="project" value="UniProtKB-UniRule"/>
</dbReference>
<dbReference type="EMBL" id="AEWX01000001">
    <property type="protein sequence ID" value="EGC21263.1"/>
    <property type="molecule type" value="Genomic_DNA"/>
</dbReference>
<dbReference type="InterPro" id="IPR029044">
    <property type="entry name" value="Nucleotide-diphossugar_trans"/>
</dbReference>
<gene>
    <name evidence="3 4" type="primary">ispD</name>
    <name evidence="4" type="ORF">HMPREF9141_0013</name>
</gene>
<dbReference type="RefSeq" id="WP_007367555.1">
    <property type="nucleotide sequence ID" value="NZ_GL872283.1"/>
</dbReference>
<evidence type="ECO:0000256" key="2">
    <source>
        <dbReference type="ARBA" id="ARBA00022695"/>
    </source>
</evidence>
<protein>
    <recommendedName>
        <fullName evidence="3">2-C-methyl-D-erythritol 4-phosphate cytidylyltransferase</fullName>
        <ecNumber evidence="3">2.7.7.60</ecNumber>
    </recommendedName>
    <alternativeName>
        <fullName evidence="3">4-diphosphocytidyl-2C-methyl-D-erythritol synthase</fullName>
    </alternativeName>
    <alternativeName>
        <fullName evidence="3">MEP cytidylyltransferase</fullName>
        <shortName evidence="3">MCT</shortName>
    </alternativeName>
</protein>
<dbReference type="InterPro" id="IPR001228">
    <property type="entry name" value="IspD"/>
</dbReference>
<comment type="pathway">
    <text evidence="3">Isoprenoid biosynthesis; isopentenyl diphosphate biosynthesis via DXP pathway; isopentenyl diphosphate from 1-deoxy-D-xylulose 5-phosphate: step 2/6.</text>
</comment>
<dbReference type="NCBIfam" id="NF001186">
    <property type="entry name" value="PRK00155.2-3"/>
    <property type="match status" value="1"/>
</dbReference>
<evidence type="ECO:0000313" key="4">
    <source>
        <dbReference type="EMBL" id="EGC21263.1"/>
    </source>
</evidence>
<dbReference type="SUPFAM" id="SSF53448">
    <property type="entry name" value="Nucleotide-diphospho-sugar transferases"/>
    <property type="match status" value="1"/>
</dbReference>
<keyword evidence="1 3" id="KW-0808">Transferase</keyword>
<dbReference type="FunFam" id="3.90.550.10:FF:000003">
    <property type="entry name" value="2-C-methyl-D-erythritol 4-phosphate cytidylyltransferase"/>
    <property type="match status" value="1"/>
</dbReference>
<proteinExistence type="inferred from homology"/>
<dbReference type="EC" id="2.7.7.60" evidence="3"/>
<sequence length="251" mass="27859">MKYVIIVAGGKGLRMGADIPKQFLPVGGKPVLMHTISRFRAYDKDMNIVLVLPKEQQAYWQKLCGEYHFGEEYRLADGGASRFLSCRNGLSAIPDNAVGLVAIHDGVRPFVSTETIARCFDTAEKTNAAIPVLPVTDTLRYTGDAPGGRNVQRGDYRTVQTPQVFDIQLAKRAYRQDENPAFTDDASVVESLGHPVTMVEGNRENIKITTPFDLQVAKTLLALNTSFSFRRHDDRCLKQCLPDENNKPAEA</sequence>
<feature type="site" description="Transition state stabilizer" evidence="3">
    <location>
        <position position="14"/>
    </location>
</feature>
<dbReference type="AlphaFoldDB" id="F0F347"/>
<dbReference type="OrthoDB" id="9806837at2"/>
<comment type="caution">
    <text evidence="4">The sequence shown here is derived from an EMBL/GenBank/DDBJ whole genome shotgun (WGS) entry which is preliminary data.</text>
</comment>
<name>F0F347_9BACT</name>
<dbReference type="InterPro" id="IPR034683">
    <property type="entry name" value="IspD/TarI"/>
</dbReference>
<evidence type="ECO:0000256" key="1">
    <source>
        <dbReference type="ARBA" id="ARBA00022679"/>
    </source>
</evidence>
<dbReference type="CDD" id="cd02516">
    <property type="entry name" value="CDP-ME_synthetase"/>
    <property type="match status" value="1"/>
</dbReference>
<dbReference type="PANTHER" id="PTHR32125">
    <property type="entry name" value="2-C-METHYL-D-ERYTHRITOL 4-PHOSPHATE CYTIDYLYLTRANSFERASE, CHLOROPLASTIC"/>
    <property type="match status" value="1"/>
</dbReference>
<evidence type="ECO:0000313" key="5">
    <source>
        <dbReference type="Proteomes" id="UP000005697"/>
    </source>
</evidence>
<feature type="site" description="Positions MEP for the nucleophilic attack" evidence="3">
    <location>
        <position position="153"/>
    </location>
</feature>
<feature type="site" description="Positions MEP for the nucleophilic attack" evidence="3">
    <location>
        <position position="207"/>
    </location>
</feature>
<dbReference type="GO" id="GO:0019288">
    <property type="term" value="P:isopentenyl diphosphate biosynthetic process, methylerythritol 4-phosphate pathway"/>
    <property type="evidence" value="ECO:0007669"/>
    <property type="project" value="UniProtKB-UniRule"/>
</dbReference>
<dbReference type="InterPro" id="IPR050088">
    <property type="entry name" value="IspD/TarI_cytidylyltransf_bact"/>
</dbReference>
<dbReference type="PANTHER" id="PTHR32125:SF4">
    <property type="entry name" value="2-C-METHYL-D-ERYTHRITOL 4-PHOSPHATE CYTIDYLYLTRANSFERASE, CHLOROPLASTIC"/>
    <property type="match status" value="1"/>
</dbReference>
<dbReference type="Proteomes" id="UP000005697">
    <property type="component" value="Unassembled WGS sequence"/>
</dbReference>
<keyword evidence="2 3" id="KW-0548">Nucleotidyltransferase</keyword>
<feature type="site" description="Transition state stabilizer" evidence="3">
    <location>
        <position position="21"/>
    </location>
</feature>
<dbReference type="NCBIfam" id="TIGR00453">
    <property type="entry name" value="ispD"/>
    <property type="match status" value="1"/>
</dbReference>
<dbReference type="eggNOG" id="COG1211">
    <property type="taxonomic scope" value="Bacteria"/>
</dbReference>
<dbReference type="STRING" id="888743.HMPREF9141_0013"/>
<keyword evidence="5" id="KW-1185">Reference proteome</keyword>
<reference evidence="4 5" key="1">
    <citation type="submission" date="2011-01" db="EMBL/GenBank/DDBJ databases">
        <authorList>
            <person name="Muzny D."/>
            <person name="Qin X."/>
            <person name="Deng J."/>
            <person name="Jiang H."/>
            <person name="Liu Y."/>
            <person name="Qu J."/>
            <person name="Song X.-Z."/>
            <person name="Zhang L."/>
            <person name="Thornton R."/>
            <person name="Coyle M."/>
            <person name="Francisco L."/>
            <person name="Jackson L."/>
            <person name="Javaid M."/>
            <person name="Korchina V."/>
            <person name="Kovar C."/>
            <person name="Mata R."/>
            <person name="Mathew T."/>
            <person name="Ngo R."/>
            <person name="Nguyen L."/>
            <person name="Nguyen N."/>
            <person name="Okwuonu G."/>
            <person name="Ongeri F."/>
            <person name="Pham C."/>
            <person name="Simmons D."/>
            <person name="Wilczek-Boney K."/>
            <person name="Hale W."/>
            <person name="Jakkamsetti A."/>
            <person name="Pham P."/>
            <person name="Ruth R."/>
            <person name="San Lucas F."/>
            <person name="Warren J."/>
            <person name="Zhang J."/>
            <person name="Zhao Z."/>
            <person name="Zhou C."/>
            <person name="Zhu D."/>
            <person name="Lee S."/>
            <person name="Bess C."/>
            <person name="Blankenburg K."/>
            <person name="Forbes L."/>
            <person name="Fu Q."/>
            <person name="Gubbala S."/>
            <person name="Hirani K."/>
            <person name="Jayaseelan J.C."/>
            <person name="Lara F."/>
            <person name="Munidasa M."/>
            <person name="Palculict T."/>
            <person name="Patil S."/>
            <person name="Pu L.-L."/>
            <person name="Saada N."/>
            <person name="Tang L."/>
            <person name="Weissenberger G."/>
            <person name="Zhu Y."/>
            <person name="Hemphill L."/>
            <person name="Shang Y."/>
            <person name="Youmans B."/>
            <person name="Ayvaz T."/>
            <person name="Ross M."/>
            <person name="Santibanez J."/>
            <person name="Aqrawi P."/>
            <person name="Gross S."/>
            <person name="Joshi V."/>
            <person name="Fowler G."/>
            <person name="Nazareth L."/>
            <person name="Reid J."/>
            <person name="Worley K."/>
            <person name="Petrosino J."/>
            <person name="Highlander S."/>
            <person name="Gibbs R."/>
        </authorList>
    </citation>
    <scope>NUCLEOTIDE SEQUENCE [LARGE SCALE GENOMIC DNA]</scope>
    <source>
        <strain evidence="4 5">DSM 16608</strain>
    </source>
</reference>
<comment type="similarity">
    <text evidence="3">Belongs to the IspD/TarI cytidylyltransferase family. IspD subfamily.</text>
</comment>
<dbReference type="Gene3D" id="3.90.550.10">
    <property type="entry name" value="Spore Coat Polysaccharide Biosynthesis Protein SpsA, Chain A"/>
    <property type="match status" value="1"/>
</dbReference>
<accession>F0F347</accession>
<evidence type="ECO:0000256" key="3">
    <source>
        <dbReference type="HAMAP-Rule" id="MF_00108"/>
    </source>
</evidence>
<organism evidence="4 5">
    <name type="scientific">Prevotella multiformis DSM 16608</name>
    <dbReference type="NCBI Taxonomy" id="888743"/>
    <lineage>
        <taxon>Bacteria</taxon>
        <taxon>Pseudomonadati</taxon>
        <taxon>Bacteroidota</taxon>
        <taxon>Bacteroidia</taxon>
        <taxon>Bacteroidales</taxon>
        <taxon>Prevotellaceae</taxon>
        <taxon>Prevotella</taxon>
    </lineage>
</organism>
<dbReference type="UniPathway" id="UPA00056">
    <property type="reaction ID" value="UER00093"/>
</dbReference>
<dbReference type="Pfam" id="PF01128">
    <property type="entry name" value="IspD"/>
    <property type="match status" value="1"/>
</dbReference>
<comment type="catalytic activity">
    <reaction evidence="3">
        <text>2-C-methyl-D-erythritol 4-phosphate + CTP + H(+) = 4-CDP-2-C-methyl-D-erythritol + diphosphate</text>
        <dbReference type="Rhea" id="RHEA:13429"/>
        <dbReference type="ChEBI" id="CHEBI:15378"/>
        <dbReference type="ChEBI" id="CHEBI:33019"/>
        <dbReference type="ChEBI" id="CHEBI:37563"/>
        <dbReference type="ChEBI" id="CHEBI:57823"/>
        <dbReference type="ChEBI" id="CHEBI:58262"/>
        <dbReference type="EC" id="2.7.7.60"/>
    </reaction>
</comment>
<dbReference type="HAMAP" id="MF_00108">
    <property type="entry name" value="IspD"/>
    <property type="match status" value="1"/>
</dbReference>